<protein>
    <recommendedName>
        <fullName evidence="3">PD-(D/E)XK nuclease superfamily protein</fullName>
    </recommendedName>
</protein>
<accession>A0ABW3BU60</accession>
<keyword evidence="2" id="KW-1185">Reference proteome</keyword>
<dbReference type="EMBL" id="JBHTIB010000012">
    <property type="protein sequence ID" value="MFD0836022.1"/>
    <property type="molecule type" value="Genomic_DNA"/>
</dbReference>
<dbReference type="RefSeq" id="WP_379941662.1">
    <property type="nucleotide sequence ID" value="NZ_JBHTIB010000012.1"/>
</dbReference>
<evidence type="ECO:0008006" key="3">
    <source>
        <dbReference type="Google" id="ProtNLM"/>
    </source>
</evidence>
<reference evidence="2" key="1">
    <citation type="journal article" date="2019" name="Int. J. Syst. Evol. Microbiol.">
        <title>The Global Catalogue of Microorganisms (GCM) 10K type strain sequencing project: providing services to taxonomists for standard genome sequencing and annotation.</title>
        <authorList>
            <consortium name="The Broad Institute Genomics Platform"/>
            <consortium name="The Broad Institute Genome Sequencing Center for Infectious Disease"/>
            <person name="Wu L."/>
            <person name="Ma J."/>
        </authorList>
    </citation>
    <scope>NUCLEOTIDE SEQUENCE [LARGE SCALE GENOMIC DNA]</scope>
    <source>
        <strain evidence="2">CCUG 60529</strain>
    </source>
</reference>
<organism evidence="1 2">
    <name type="scientific">Mariniflexile aquimaris</name>
    <dbReference type="NCBI Taxonomy" id="881009"/>
    <lineage>
        <taxon>Bacteria</taxon>
        <taxon>Pseudomonadati</taxon>
        <taxon>Bacteroidota</taxon>
        <taxon>Flavobacteriia</taxon>
        <taxon>Flavobacteriales</taxon>
        <taxon>Flavobacteriaceae</taxon>
        <taxon>Mariniflexile</taxon>
    </lineage>
</organism>
<proteinExistence type="predicted"/>
<dbReference type="Proteomes" id="UP001597011">
    <property type="component" value="Unassembled WGS sequence"/>
</dbReference>
<comment type="caution">
    <text evidence="1">The sequence shown here is derived from an EMBL/GenBank/DDBJ whole genome shotgun (WGS) entry which is preliminary data.</text>
</comment>
<sequence>MMDYKKLQRKLQVQKLIYKYPELFNHDKGGGSFDKYDSLIFVLKDGENNLFAGVKPAVLDYFKNNEIAWWGDDEKFPSGHMLSSQIQCLNFLFAIRKDEEAVLKLAQLFNEEIGAVFPVAGDKEPTYLAFEFVFDNKALLKEDDEGAKRGAFCTSVDAFLIAAKNGRKLLIPIEWKYTESYLAPQNKALESRKGKTRQARYNQLIYESNQLKTPVDLEQSIYYFEPYYELMRQTLLVEQMVGKGVADDFLHILVAPEANTDFLQKSYSFEEHGLIKTWENHLEKPEKFIRVDSRQILNLLEQMPNYLALSKYLKLRYN</sequence>
<dbReference type="Pfam" id="PF22558">
    <property type="entry name" value="REase-ARP"/>
    <property type="match status" value="1"/>
</dbReference>
<gene>
    <name evidence="1" type="ORF">ACFQ0I_09620</name>
</gene>
<evidence type="ECO:0000313" key="1">
    <source>
        <dbReference type="EMBL" id="MFD0836022.1"/>
    </source>
</evidence>
<dbReference type="InterPro" id="IPR054333">
    <property type="entry name" value="REase-ARP-assoc"/>
</dbReference>
<evidence type="ECO:0000313" key="2">
    <source>
        <dbReference type="Proteomes" id="UP001597011"/>
    </source>
</evidence>
<name>A0ABW3BU60_9FLAO</name>